<dbReference type="HOGENOM" id="CLU_071559_0_0_11"/>
<protein>
    <recommendedName>
        <fullName evidence="1">Ferric siderophore reductase C-terminal domain-containing protein</fullName>
    </recommendedName>
</protein>
<reference evidence="2 3" key="1">
    <citation type="submission" date="2012-02" db="EMBL/GenBank/DDBJ databases">
        <title>Complete genome sequence of Actinoplanes missouriensis 431 (= NBRC 102363).</title>
        <authorList>
            <person name="Ohnishi Y."/>
            <person name="Ishikawa J."/>
            <person name="Sekine M."/>
            <person name="Hosoyama A."/>
            <person name="Harada T."/>
            <person name="Narita H."/>
            <person name="Hata T."/>
            <person name="Konno Y."/>
            <person name="Tutikane K."/>
            <person name="Fujita N."/>
            <person name="Horinouchi S."/>
            <person name="Hayakawa M."/>
        </authorList>
    </citation>
    <scope>NUCLEOTIDE SEQUENCE [LARGE SCALE GENOMIC DNA]</scope>
    <source>
        <strain evidence="3">ATCC 14538 / DSM 43046 / CBS 188.64 / JCM 3121 / NBRC 102363 / NCIMB 12654 / NRRL B-3342 / UNCC 431</strain>
    </source>
</reference>
<dbReference type="OrthoDB" id="3290158at2"/>
<name>I0H907_ACTM4</name>
<organism evidence="2 3">
    <name type="scientific">Actinoplanes missouriensis (strain ATCC 14538 / DSM 43046 / CBS 188.64 / JCM 3121 / NBRC 102363 / NCIMB 12654 / NRRL B-3342 / UNCC 431)</name>
    <dbReference type="NCBI Taxonomy" id="512565"/>
    <lineage>
        <taxon>Bacteria</taxon>
        <taxon>Bacillati</taxon>
        <taxon>Actinomycetota</taxon>
        <taxon>Actinomycetes</taxon>
        <taxon>Micromonosporales</taxon>
        <taxon>Micromonosporaceae</taxon>
        <taxon>Actinoplanes</taxon>
    </lineage>
</organism>
<feature type="domain" description="Ferric siderophore reductase C-terminal" evidence="1">
    <location>
        <begin position="213"/>
        <end position="233"/>
    </location>
</feature>
<evidence type="ECO:0000259" key="1">
    <source>
        <dbReference type="Pfam" id="PF11575"/>
    </source>
</evidence>
<dbReference type="Pfam" id="PF11575">
    <property type="entry name" value="FhuF_C"/>
    <property type="match status" value="1"/>
</dbReference>
<dbReference type="EMBL" id="AP012319">
    <property type="protein sequence ID" value="BAL89494.1"/>
    <property type="molecule type" value="Genomic_DNA"/>
</dbReference>
<proteinExistence type="predicted"/>
<dbReference type="Proteomes" id="UP000007882">
    <property type="component" value="Chromosome"/>
</dbReference>
<sequence length="246" mass="25887">MADPIDATPALEAAARFGPYCTWETQAPVGGTRPLTDLQDPAVLADRVDTATRLLAAMGGLNPGDLPRRAVASTVFLGLAARLVSPPLAAAVAGGAVPIPEPARMRWQPVDRGPIPITCAGLTAGTGDLVTGLNTVIEILVAPVLEVFRTQFVVSPRVLWGNVASALGGAATMMAAQGADAGDLIEGLLSREPLIGTAVLHRPDRHHRRTLTRNNCCLYYRIPGGGTCGDCVLNVRQRRRRPAPQR</sequence>
<dbReference type="InterPro" id="IPR024726">
    <property type="entry name" value="FhuF_C"/>
</dbReference>
<dbReference type="PATRIC" id="fig|512565.3.peg.4258"/>
<accession>I0H907</accession>
<evidence type="ECO:0000313" key="2">
    <source>
        <dbReference type="EMBL" id="BAL89494.1"/>
    </source>
</evidence>
<dbReference type="eggNOG" id="COG4114">
    <property type="taxonomic scope" value="Bacteria"/>
</dbReference>
<gene>
    <name evidence="2" type="ordered locus">AMIS_42740</name>
</gene>
<dbReference type="AlphaFoldDB" id="I0H907"/>
<dbReference type="GO" id="GO:0051537">
    <property type="term" value="F:2 iron, 2 sulfur cluster binding"/>
    <property type="evidence" value="ECO:0007669"/>
    <property type="project" value="InterPro"/>
</dbReference>
<dbReference type="RefSeq" id="WP_014444388.1">
    <property type="nucleotide sequence ID" value="NC_017093.1"/>
</dbReference>
<evidence type="ECO:0000313" key="3">
    <source>
        <dbReference type="Proteomes" id="UP000007882"/>
    </source>
</evidence>
<keyword evidence="3" id="KW-1185">Reference proteome</keyword>
<dbReference type="KEGG" id="ams:AMIS_42740"/>
<dbReference type="STRING" id="512565.AMIS_42740"/>